<keyword evidence="5 7" id="KW-1133">Transmembrane helix</keyword>
<keyword evidence="6 7" id="KW-0472">Membrane</keyword>
<dbReference type="Pfam" id="PF01790">
    <property type="entry name" value="LGT"/>
    <property type="match status" value="1"/>
</dbReference>
<feature type="binding site" evidence="7">
    <location>
        <position position="170"/>
    </location>
    <ligand>
        <name>a 1,2-diacyl-sn-glycero-3-phospho-(1'-sn-glycerol)</name>
        <dbReference type="ChEBI" id="CHEBI:64716"/>
    </ligand>
</feature>
<evidence type="ECO:0000256" key="1">
    <source>
        <dbReference type="ARBA" id="ARBA00007150"/>
    </source>
</evidence>
<dbReference type="PANTHER" id="PTHR30589">
    <property type="entry name" value="PROLIPOPROTEIN DIACYLGLYCERYL TRANSFERASE"/>
    <property type="match status" value="1"/>
</dbReference>
<feature type="transmembrane region" description="Helical" evidence="7">
    <location>
        <begin position="157"/>
        <end position="175"/>
    </location>
</feature>
<keyword evidence="10" id="KW-1185">Reference proteome</keyword>
<feature type="transmembrane region" description="Helical" evidence="7">
    <location>
        <begin position="207"/>
        <end position="225"/>
    </location>
</feature>
<feature type="compositionally biased region" description="Polar residues" evidence="8">
    <location>
        <begin position="347"/>
        <end position="359"/>
    </location>
</feature>
<reference evidence="9 10" key="1">
    <citation type="submission" date="2021-03" db="EMBL/GenBank/DDBJ databases">
        <title>Human Oral Microbial Genomes.</title>
        <authorList>
            <person name="Johnston C.D."/>
            <person name="Chen T."/>
            <person name="Dewhirst F.E."/>
        </authorList>
    </citation>
    <scope>NUCLEOTIDE SEQUENCE [LARGE SCALE GENOMIC DNA]</scope>
    <source>
        <strain evidence="9 10">DSMZ 100122</strain>
    </source>
</reference>
<evidence type="ECO:0000256" key="2">
    <source>
        <dbReference type="ARBA" id="ARBA00022475"/>
    </source>
</evidence>
<dbReference type="EC" id="2.5.1.145" evidence="7"/>
<evidence type="ECO:0000313" key="9">
    <source>
        <dbReference type="EMBL" id="QUC08339.1"/>
    </source>
</evidence>
<dbReference type="NCBIfam" id="TIGR00544">
    <property type="entry name" value="lgt"/>
    <property type="match status" value="1"/>
</dbReference>
<dbReference type="EMBL" id="CP072384">
    <property type="protein sequence ID" value="QUC08339.1"/>
    <property type="molecule type" value="Genomic_DNA"/>
</dbReference>
<feature type="transmembrane region" description="Helical" evidence="7">
    <location>
        <begin position="43"/>
        <end position="61"/>
    </location>
</feature>
<comment type="catalytic activity">
    <reaction evidence="7">
        <text>L-cysteinyl-[prolipoprotein] + a 1,2-diacyl-sn-glycero-3-phospho-(1'-sn-glycerol) = an S-1,2-diacyl-sn-glyceryl-L-cysteinyl-[prolipoprotein] + sn-glycerol 1-phosphate + H(+)</text>
        <dbReference type="Rhea" id="RHEA:56712"/>
        <dbReference type="Rhea" id="RHEA-COMP:14679"/>
        <dbReference type="Rhea" id="RHEA-COMP:14680"/>
        <dbReference type="ChEBI" id="CHEBI:15378"/>
        <dbReference type="ChEBI" id="CHEBI:29950"/>
        <dbReference type="ChEBI" id="CHEBI:57685"/>
        <dbReference type="ChEBI" id="CHEBI:64716"/>
        <dbReference type="ChEBI" id="CHEBI:140658"/>
        <dbReference type="EC" id="2.5.1.145"/>
    </reaction>
</comment>
<dbReference type="PANTHER" id="PTHR30589:SF0">
    <property type="entry name" value="PHOSPHATIDYLGLYCEROL--PROLIPOPROTEIN DIACYLGLYCERYL TRANSFERASE"/>
    <property type="match status" value="1"/>
</dbReference>
<evidence type="ECO:0000313" key="10">
    <source>
        <dbReference type="Proteomes" id="UP000678513"/>
    </source>
</evidence>
<name>A0ABX7Y566_9ACTN</name>
<evidence type="ECO:0000256" key="3">
    <source>
        <dbReference type="ARBA" id="ARBA00022679"/>
    </source>
</evidence>
<comment type="similarity">
    <text evidence="1 7">Belongs to the Lgt family.</text>
</comment>
<keyword evidence="4 7" id="KW-0812">Transmembrane</keyword>
<feature type="transmembrane region" description="Helical" evidence="7">
    <location>
        <begin position="87"/>
        <end position="107"/>
    </location>
</feature>
<evidence type="ECO:0000256" key="8">
    <source>
        <dbReference type="SAM" id="MobiDB-lite"/>
    </source>
</evidence>
<dbReference type="GO" id="GO:0016757">
    <property type="term" value="F:glycosyltransferase activity"/>
    <property type="evidence" value="ECO:0007669"/>
    <property type="project" value="UniProtKB-KW"/>
</dbReference>
<dbReference type="HAMAP" id="MF_01147">
    <property type="entry name" value="Lgt"/>
    <property type="match status" value="1"/>
</dbReference>
<feature type="region of interest" description="Disordered" evidence="8">
    <location>
        <begin position="294"/>
        <end position="359"/>
    </location>
</feature>
<gene>
    <name evidence="7" type="primary">lgt</name>
    <name evidence="9" type="ORF">J5A65_00865</name>
</gene>
<sequence length="359" mass="39617">MTSPDSSLIGLSGCLWEAWRVTILELTFPDINPVAIALGPVKIHWYAIMYLLAFAMAYGLMRLRLRHQPFASITKPSKWVPSDIEDLLLYGIAGVLLGGRLGYVLFYQPGYYWTHPVDIIRVWDGGMSFHGGAVGVILAMVIFGLRRSRPFLQVADFLVPAVPIGLAAGRIGNFINGELWGREAPADLPWAMRFPTGGNVLRHPSQLYQALLEGVLLFVLLWLYARKPRLRGQVAAAFLFGYGLLRFVAEYWREPDAQLGFLSLGLSMGQWLSVPMIIAGVALWLWARQQGISDVQEPSDDVPTGEDPQAGEDPETGEDPQQEPEPAAEKSTDAVEEPLEPVDEQGETTAQSSETPGQD</sequence>
<feature type="transmembrane region" description="Helical" evidence="7">
    <location>
        <begin position="232"/>
        <end position="249"/>
    </location>
</feature>
<dbReference type="Proteomes" id="UP000678513">
    <property type="component" value="Chromosome"/>
</dbReference>
<evidence type="ECO:0000256" key="4">
    <source>
        <dbReference type="ARBA" id="ARBA00022692"/>
    </source>
</evidence>
<accession>A0ABX7Y566</accession>
<feature type="compositionally biased region" description="Acidic residues" evidence="8">
    <location>
        <begin position="297"/>
        <end position="322"/>
    </location>
</feature>
<organism evidence="9 10">
    <name type="scientific">Arachnia rubra</name>
    <dbReference type="NCBI Taxonomy" id="1547448"/>
    <lineage>
        <taxon>Bacteria</taxon>
        <taxon>Bacillati</taxon>
        <taxon>Actinomycetota</taxon>
        <taxon>Actinomycetes</taxon>
        <taxon>Propionibacteriales</taxon>
        <taxon>Propionibacteriaceae</taxon>
        <taxon>Arachnia</taxon>
    </lineage>
</organism>
<comment type="function">
    <text evidence="7">Catalyzes the transfer of the diacylglyceryl group from phosphatidylglycerol to the sulfhydryl group of the N-terminal cysteine of a prolipoprotein, the first step in the formation of mature lipoproteins.</text>
</comment>
<evidence type="ECO:0000256" key="7">
    <source>
        <dbReference type="HAMAP-Rule" id="MF_01147"/>
    </source>
</evidence>
<dbReference type="PROSITE" id="PS01311">
    <property type="entry name" value="LGT"/>
    <property type="match status" value="1"/>
</dbReference>
<feature type="transmembrane region" description="Helical" evidence="7">
    <location>
        <begin position="269"/>
        <end position="287"/>
    </location>
</feature>
<keyword evidence="3 7" id="KW-0808">Transferase</keyword>
<keyword evidence="2 7" id="KW-1003">Cell membrane</keyword>
<keyword evidence="9" id="KW-0328">Glycosyltransferase</keyword>
<proteinExistence type="inferred from homology"/>
<protein>
    <recommendedName>
        <fullName evidence="7">Phosphatidylglycerol--prolipoprotein diacylglyceryl transferase</fullName>
        <ecNumber evidence="7">2.5.1.145</ecNumber>
    </recommendedName>
</protein>
<feature type="transmembrane region" description="Helical" evidence="7">
    <location>
        <begin position="127"/>
        <end position="145"/>
    </location>
</feature>
<dbReference type="InterPro" id="IPR001640">
    <property type="entry name" value="Lgt"/>
</dbReference>
<comment type="pathway">
    <text evidence="7">Protein modification; lipoprotein biosynthesis (diacylglyceryl transfer).</text>
</comment>
<comment type="subcellular location">
    <subcellularLocation>
        <location evidence="7">Cell membrane</location>
        <topology evidence="7">Multi-pass membrane protein</topology>
    </subcellularLocation>
</comment>
<feature type="compositionally biased region" description="Acidic residues" evidence="8">
    <location>
        <begin position="334"/>
        <end position="346"/>
    </location>
</feature>
<evidence type="ECO:0000256" key="5">
    <source>
        <dbReference type="ARBA" id="ARBA00022989"/>
    </source>
</evidence>
<evidence type="ECO:0000256" key="6">
    <source>
        <dbReference type="ARBA" id="ARBA00023136"/>
    </source>
</evidence>